<evidence type="ECO:0000313" key="2">
    <source>
        <dbReference type="EMBL" id="MBY0759667.1"/>
    </source>
</evidence>
<dbReference type="EMBL" id="VIRV01000021">
    <property type="protein sequence ID" value="MBY0759667.1"/>
    <property type="molecule type" value="Genomic_DNA"/>
</dbReference>
<gene>
    <name evidence="2" type="ORF">FLB61_11335</name>
</gene>
<evidence type="ECO:0000313" key="3">
    <source>
        <dbReference type="Proteomes" id="UP000779049"/>
    </source>
</evidence>
<comment type="caution">
    <text evidence="2">The sequence shown here is derived from an EMBL/GenBank/DDBJ whole genome shotgun (WGS) entry which is preliminary data.</text>
</comment>
<keyword evidence="1" id="KW-0812">Transmembrane</keyword>
<keyword evidence="3" id="KW-1185">Reference proteome</keyword>
<proteinExistence type="predicted"/>
<reference evidence="2 3" key="1">
    <citation type="journal article" date="2020" name="New Microbes New Infect">
        <title>Sellimonas caecigallum sp. nov., description and genome sequence of a new member of the Sellimonas genus isolated from the cecum of feral chicken.</title>
        <authorList>
            <person name="Wongkuna S."/>
            <person name="Ghimire S."/>
            <person name="Antony L."/>
            <person name="Chankhamhaengdecha S."/>
            <person name="Janvilisri T."/>
            <person name="Scaria J."/>
        </authorList>
    </citation>
    <scope>NUCLEOTIDE SEQUENCE [LARGE SCALE GENOMIC DNA]</scope>
    <source>
        <strain evidence="2 3">SW451</strain>
    </source>
</reference>
<feature type="transmembrane region" description="Helical" evidence="1">
    <location>
        <begin position="38"/>
        <end position="56"/>
    </location>
</feature>
<keyword evidence="1" id="KW-1133">Transmembrane helix</keyword>
<protein>
    <recommendedName>
        <fullName evidence="4">DUF3098 domain-containing protein</fullName>
    </recommendedName>
</protein>
<name>A0ABS7L9M6_9FIRM</name>
<organism evidence="2 3">
    <name type="scientific">Sellimonas caecigallum</name>
    <dbReference type="NCBI Taxonomy" id="2592333"/>
    <lineage>
        <taxon>Bacteria</taxon>
        <taxon>Bacillati</taxon>
        <taxon>Bacillota</taxon>
        <taxon>Clostridia</taxon>
        <taxon>Lachnospirales</taxon>
        <taxon>Lachnospiraceae</taxon>
        <taxon>Sellimonas</taxon>
    </lineage>
</organism>
<keyword evidence="1" id="KW-0472">Membrane</keyword>
<feature type="transmembrane region" description="Helical" evidence="1">
    <location>
        <begin position="12"/>
        <end position="32"/>
    </location>
</feature>
<sequence length="67" mass="7173">MEEKSFFQTRAGGLTIAFLVIMAAFAVIMAGLSGGNDGLCTAGFIMIGAAMLYSPVKVHLYDRLKKK</sequence>
<evidence type="ECO:0000256" key="1">
    <source>
        <dbReference type="SAM" id="Phobius"/>
    </source>
</evidence>
<accession>A0ABS7L9M6</accession>
<dbReference type="Proteomes" id="UP000779049">
    <property type="component" value="Unassembled WGS sequence"/>
</dbReference>
<evidence type="ECO:0008006" key="4">
    <source>
        <dbReference type="Google" id="ProtNLM"/>
    </source>
</evidence>